<protein>
    <submittedName>
        <fullName evidence="2">Uncharacterized protein</fullName>
    </submittedName>
</protein>
<feature type="region of interest" description="Disordered" evidence="1">
    <location>
        <begin position="610"/>
        <end position="679"/>
    </location>
</feature>
<evidence type="ECO:0000313" key="2">
    <source>
        <dbReference type="EMBL" id="PWK05351.1"/>
    </source>
</evidence>
<feature type="region of interest" description="Disordered" evidence="1">
    <location>
        <begin position="171"/>
        <end position="190"/>
    </location>
</feature>
<organism evidence="2 3">
    <name type="scientific">Psychrobacter immobilis</name>
    <dbReference type="NCBI Taxonomy" id="498"/>
    <lineage>
        <taxon>Bacteria</taxon>
        <taxon>Pseudomonadati</taxon>
        <taxon>Pseudomonadota</taxon>
        <taxon>Gammaproteobacteria</taxon>
        <taxon>Moraxellales</taxon>
        <taxon>Moraxellaceae</taxon>
        <taxon>Psychrobacter</taxon>
    </lineage>
</organism>
<evidence type="ECO:0000313" key="3">
    <source>
        <dbReference type="Proteomes" id="UP000245655"/>
    </source>
</evidence>
<proteinExistence type="predicted"/>
<sequence length="679" mass="74783">MSSNRTHKRDQQRHSGMAHHQSSAHNPNNHNKHSYQSRKLTSIAGCALLLGSTFGLAGCQSSPAVSSSAASKSMIDFSTADSAQSQAQGRAFNASLTTKSERYQQLFDQEKYPNTDNQAKSHLLAAIRQHLATEHVAVAQANYQAAPFIDPDSIDAGSSSLLRTIIEAYAYEPEDSDSDDSDYDESDYENRQTEAMAELAAVSAESNKCNDNEDDDAYEVCVVKDINYDENGYSRSDYQSESYGEGNYDTDDYESDSAFSKLSKLNPKSMIEQYEAVQMAKQQSEDVEQGSQSSTPSTGVIGQMLSMFHRTPEQIAASNAYQYQNLTFNSVSQYKPKQRQLQSVYSYDYVTPTIASSIQIPLAFDFNHSKVTVDPSAIMPIMALVNPENTPLPNQMASHTVSFGLPESITAQLPPAVLYDAAIAAIQSSMAELGPEHFSAVDIHSDAFAKEVGASRAVKVYFGSKQSGEMIGKTLKYMTKSLQDYVDANPQKYPDGAMLKTALAKVQLYNKGYQSADVGALLQLIEAIGPISFNQINYYYLDRSDRLLAKQQRVNIGGDLIGSTTSVLNQIRYDKSSFNKHALTPLLTESFGANAKAAIDGNAWMAEQRQQKERLQAARDARYDYSGSSDDYNDDDYSSDYADDDSGYDAAEYDSPDSQDDTDIEDDAADDSDNRVDRQ</sequence>
<evidence type="ECO:0000256" key="1">
    <source>
        <dbReference type="SAM" id="MobiDB-lite"/>
    </source>
</evidence>
<name>A0A2V1ZCU0_PSYIM</name>
<feature type="compositionally biased region" description="Polar residues" evidence="1">
    <location>
        <begin position="20"/>
        <end position="29"/>
    </location>
</feature>
<feature type="compositionally biased region" description="Acidic residues" evidence="1">
    <location>
        <begin position="631"/>
        <end position="671"/>
    </location>
</feature>
<feature type="compositionally biased region" description="Basic residues" evidence="1">
    <location>
        <begin position="1"/>
        <end position="11"/>
    </location>
</feature>
<keyword evidence="3" id="KW-1185">Reference proteome</keyword>
<dbReference type="GeneID" id="60256384"/>
<accession>A0A2V1ZCU0</accession>
<dbReference type="EMBL" id="QGGM01000022">
    <property type="protein sequence ID" value="PWK05351.1"/>
    <property type="molecule type" value="Genomic_DNA"/>
</dbReference>
<comment type="caution">
    <text evidence="2">The sequence shown here is derived from an EMBL/GenBank/DDBJ whole genome shotgun (WGS) entry which is preliminary data.</text>
</comment>
<dbReference type="Proteomes" id="UP000245655">
    <property type="component" value="Unassembled WGS sequence"/>
</dbReference>
<feature type="compositionally biased region" description="Acidic residues" evidence="1">
    <location>
        <begin position="172"/>
        <end position="187"/>
    </location>
</feature>
<dbReference type="AlphaFoldDB" id="A0A2V1ZCU0"/>
<feature type="region of interest" description="Disordered" evidence="1">
    <location>
        <begin position="1"/>
        <end position="36"/>
    </location>
</feature>
<gene>
    <name evidence="2" type="ORF">C8D84_12221</name>
</gene>
<reference evidence="2 3" key="1">
    <citation type="submission" date="2018-05" db="EMBL/GenBank/DDBJ databases">
        <title>Genomic Encyclopedia of Type Strains, Phase IV (KMG-IV): sequencing the most valuable type-strain genomes for metagenomic binning, comparative biology and taxonomic classification.</title>
        <authorList>
            <person name="Goeker M."/>
        </authorList>
    </citation>
    <scope>NUCLEOTIDE SEQUENCE [LARGE SCALE GENOMIC DNA]</scope>
    <source>
        <strain evidence="2 3">DSM 7229</strain>
    </source>
</reference>
<dbReference type="RefSeq" id="WP_109592696.1">
    <property type="nucleotide sequence ID" value="NZ_CAJGZY010000026.1"/>
</dbReference>
<feature type="compositionally biased region" description="Basic and acidic residues" evidence="1">
    <location>
        <begin position="610"/>
        <end position="623"/>
    </location>
</feature>